<reference evidence="4" key="2">
    <citation type="submission" date="2020-09" db="EMBL/GenBank/DDBJ databases">
        <authorList>
            <person name="Sun Q."/>
            <person name="Kim S."/>
        </authorList>
    </citation>
    <scope>NUCLEOTIDE SEQUENCE</scope>
    <source>
        <strain evidence="4">KCTC 12870</strain>
    </source>
</reference>
<organism evidence="4 5">
    <name type="scientific">Cerasicoccus arenae</name>
    <dbReference type="NCBI Taxonomy" id="424488"/>
    <lineage>
        <taxon>Bacteria</taxon>
        <taxon>Pseudomonadati</taxon>
        <taxon>Verrucomicrobiota</taxon>
        <taxon>Opitutia</taxon>
        <taxon>Puniceicoccales</taxon>
        <taxon>Cerasicoccaceae</taxon>
        <taxon>Cerasicoccus</taxon>
    </lineage>
</organism>
<reference evidence="4" key="1">
    <citation type="journal article" date="2014" name="Int. J. Syst. Evol. Microbiol.">
        <title>Complete genome sequence of Corynebacterium casei LMG S-19264T (=DSM 44701T), isolated from a smear-ripened cheese.</title>
        <authorList>
            <consortium name="US DOE Joint Genome Institute (JGI-PGF)"/>
            <person name="Walter F."/>
            <person name="Albersmeier A."/>
            <person name="Kalinowski J."/>
            <person name="Ruckert C."/>
        </authorList>
    </citation>
    <scope>NUCLEOTIDE SEQUENCE</scope>
    <source>
        <strain evidence="4">KCTC 12870</strain>
    </source>
</reference>
<comment type="similarity">
    <text evidence="1">Belongs to the membrane fusion protein (MFP) (TC 8.A.1) family.</text>
</comment>
<evidence type="ECO:0000313" key="5">
    <source>
        <dbReference type="Proteomes" id="UP000642829"/>
    </source>
</evidence>
<protein>
    <recommendedName>
        <fullName evidence="3">CusB-like beta-barrel domain-containing protein</fullName>
    </recommendedName>
</protein>
<accession>A0A8J3D8Q4</accession>
<keyword evidence="2" id="KW-0175">Coiled coil</keyword>
<name>A0A8J3D8Q4_9BACT</name>
<dbReference type="RefSeq" id="WP_189510536.1">
    <property type="nucleotide sequence ID" value="NZ_BMXG01000001.1"/>
</dbReference>
<evidence type="ECO:0000259" key="3">
    <source>
        <dbReference type="Pfam" id="PF25954"/>
    </source>
</evidence>
<dbReference type="PANTHER" id="PTHR30469">
    <property type="entry name" value="MULTIDRUG RESISTANCE PROTEIN MDTA"/>
    <property type="match status" value="1"/>
</dbReference>
<dbReference type="Gene3D" id="2.40.420.20">
    <property type="match status" value="1"/>
</dbReference>
<comment type="caution">
    <text evidence="4">The sequence shown here is derived from an EMBL/GenBank/DDBJ whole genome shotgun (WGS) entry which is preliminary data.</text>
</comment>
<dbReference type="Proteomes" id="UP000642829">
    <property type="component" value="Unassembled WGS sequence"/>
</dbReference>
<dbReference type="NCBIfam" id="TIGR01730">
    <property type="entry name" value="RND_mfp"/>
    <property type="match status" value="1"/>
</dbReference>
<dbReference type="Gene3D" id="1.10.287.470">
    <property type="entry name" value="Helix hairpin bin"/>
    <property type="match status" value="1"/>
</dbReference>
<feature type="domain" description="CusB-like beta-barrel" evidence="3">
    <location>
        <begin position="225"/>
        <end position="298"/>
    </location>
</feature>
<dbReference type="AlphaFoldDB" id="A0A8J3D8Q4"/>
<dbReference type="InterPro" id="IPR006143">
    <property type="entry name" value="RND_pump_MFP"/>
</dbReference>
<dbReference type="PANTHER" id="PTHR30469:SF15">
    <property type="entry name" value="HLYD FAMILY OF SECRETION PROTEINS"/>
    <property type="match status" value="1"/>
</dbReference>
<dbReference type="Gene3D" id="2.40.30.170">
    <property type="match status" value="1"/>
</dbReference>
<gene>
    <name evidence="4" type="ORF">GCM10007047_00450</name>
</gene>
<dbReference type="InterPro" id="IPR058792">
    <property type="entry name" value="Beta-barrel_RND_2"/>
</dbReference>
<dbReference type="Gene3D" id="2.40.50.100">
    <property type="match status" value="1"/>
</dbReference>
<keyword evidence="5" id="KW-1185">Reference proteome</keyword>
<dbReference type="GO" id="GO:1990281">
    <property type="term" value="C:efflux pump complex"/>
    <property type="evidence" value="ECO:0007669"/>
    <property type="project" value="TreeGrafter"/>
</dbReference>
<dbReference type="GO" id="GO:0015562">
    <property type="term" value="F:efflux transmembrane transporter activity"/>
    <property type="evidence" value="ECO:0007669"/>
    <property type="project" value="TreeGrafter"/>
</dbReference>
<dbReference type="EMBL" id="BMXG01000001">
    <property type="protein sequence ID" value="GHB89852.1"/>
    <property type="molecule type" value="Genomic_DNA"/>
</dbReference>
<sequence length="376" mass="42075">MKNWWKFLLAVIVIAALAYIPFIGRSTDVYVMPVKRATALDAISGNVSVEASLDIDLKNREPGLIIESVYDPMLGGVPVRAGQVVFKQETRDIDFVIENKKLELETVRQNIDNGSPLEPDLETAKQELEDNAALTKKGLFPEAELNKLKRSVTKLERQMRQQYIEWEAAEKTLRQEIKQLEERRKDMEIRSPIDGLLIDAQVFPGDYVEEPTTLGRILSNDKLVRISISEEDYPGIRPSNKVSLKLLGVGQKLFTGEVTQLLPTSNSETKRRDIFVKLDNAEDGDLVDGMTGESSVTKASRDNTLIIPRRGLLGDIVFVVNGDVVEERIVETGFIGLLQAEIVGGLQEGEMIVVEDPKQLRNGEKVNATEQILDFD</sequence>
<dbReference type="Pfam" id="PF25954">
    <property type="entry name" value="Beta-barrel_RND_2"/>
    <property type="match status" value="1"/>
</dbReference>
<evidence type="ECO:0000256" key="2">
    <source>
        <dbReference type="SAM" id="Coils"/>
    </source>
</evidence>
<evidence type="ECO:0000313" key="4">
    <source>
        <dbReference type="EMBL" id="GHB89852.1"/>
    </source>
</evidence>
<feature type="coiled-coil region" evidence="2">
    <location>
        <begin position="145"/>
        <end position="190"/>
    </location>
</feature>
<evidence type="ECO:0000256" key="1">
    <source>
        <dbReference type="ARBA" id="ARBA00009477"/>
    </source>
</evidence>
<proteinExistence type="inferred from homology"/>